<evidence type="ECO:0000313" key="5">
    <source>
        <dbReference type="Proteomes" id="UP000321570"/>
    </source>
</evidence>
<keyword evidence="1" id="KW-1133">Transmembrane helix</keyword>
<dbReference type="Proteomes" id="UP000321570">
    <property type="component" value="Unassembled WGS sequence"/>
</dbReference>
<name>A0A0R3SAL1_HYMDI</name>
<reference evidence="3 5" key="3">
    <citation type="submission" date="2019-07" db="EMBL/GenBank/DDBJ databases">
        <authorList>
            <person name="Jastrzebski P J."/>
            <person name="Paukszto L."/>
            <person name="Jastrzebski P J."/>
        </authorList>
    </citation>
    <scope>NUCLEOTIDE SEQUENCE [LARGE SCALE GENOMIC DNA]</scope>
    <source>
        <strain evidence="3 5">WMS-il1</strain>
    </source>
</reference>
<accession>A0A0R3SAL1</accession>
<gene>
    <name evidence="2" type="ORF">HDID_LOCUS1396</name>
    <name evidence="3" type="ORF">WMSIL1_LOCUS5245</name>
</gene>
<evidence type="ECO:0000313" key="3">
    <source>
        <dbReference type="EMBL" id="VUZ45294.1"/>
    </source>
</evidence>
<evidence type="ECO:0000256" key="1">
    <source>
        <dbReference type="SAM" id="Phobius"/>
    </source>
</evidence>
<evidence type="ECO:0000313" key="2">
    <source>
        <dbReference type="EMBL" id="VDL18857.1"/>
    </source>
</evidence>
<dbReference type="Proteomes" id="UP000274504">
    <property type="component" value="Unassembled WGS sequence"/>
</dbReference>
<reference evidence="2 4" key="2">
    <citation type="submission" date="2018-11" db="EMBL/GenBank/DDBJ databases">
        <authorList>
            <consortium name="Pathogen Informatics"/>
        </authorList>
    </citation>
    <scope>NUCLEOTIDE SEQUENCE [LARGE SCALE GENOMIC DNA]</scope>
</reference>
<evidence type="ECO:0000313" key="6">
    <source>
        <dbReference type="WBParaSite" id="HDID_0000139501-mRNA-1"/>
    </source>
</evidence>
<dbReference type="AlphaFoldDB" id="A0A0R3SAL1"/>
<dbReference type="EMBL" id="UYSG01000254">
    <property type="protein sequence ID" value="VDL18857.1"/>
    <property type="molecule type" value="Genomic_DNA"/>
</dbReference>
<sequence length="143" mass="15689">MLTKLKFPSIVGDIKFAFLIFALLNSQTLNFGLANIATGTLYSAHGQQGPLVICLYLHGVSLVLCSLFGFFAAMRKSPILLLSYAIVLGLLTILNIALACFTIKAEVISSGFTFFYCFVDILIVWSSILLAQACDLYKTSRYL</sequence>
<keyword evidence="1" id="KW-0472">Membrane</keyword>
<reference evidence="6" key="1">
    <citation type="submission" date="2017-02" db="UniProtKB">
        <authorList>
            <consortium name="WormBaseParasite"/>
        </authorList>
    </citation>
    <scope>IDENTIFICATION</scope>
</reference>
<proteinExistence type="predicted"/>
<evidence type="ECO:0000313" key="4">
    <source>
        <dbReference type="Proteomes" id="UP000274504"/>
    </source>
</evidence>
<feature type="transmembrane region" description="Helical" evidence="1">
    <location>
        <begin position="49"/>
        <end position="73"/>
    </location>
</feature>
<feature type="transmembrane region" description="Helical" evidence="1">
    <location>
        <begin position="113"/>
        <end position="133"/>
    </location>
</feature>
<dbReference type="WBParaSite" id="HDID_0000139501-mRNA-1">
    <property type="protein sequence ID" value="HDID_0000139501-mRNA-1"/>
    <property type="gene ID" value="HDID_0000139501"/>
</dbReference>
<feature type="transmembrane region" description="Helical" evidence="1">
    <location>
        <begin position="79"/>
        <end position="101"/>
    </location>
</feature>
<dbReference type="EMBL" id="CABIJS010000166">
    <property type="protein sequence ID" value="VUZ45294.1"/>
    <property type="molecule type" value="Genomic_DNA"/>
</dbReference>
<organism evidence="6">
    <name type="scientific">Hymenolepis diminuta</name>
    <name type="common">Rat tapeworm</name>
    <dbReference type="NCBI Taxonomy" id="6216"/>
    <lineage>
        <taxon>Eukaryota</taxon>
        <taxon>Metazoa</taxon>
        <taxon>Spiralia</taxon>
        <taxon>Lophotrochozoa</taxon>
        <taxon>Platyhelminthes</taxon>
        <taxon>Cestoda</taxon>
        <taxon>Eucestoda</taxon>
        <taxon>Cyclophyllidea</taxon>
        <taxon>Hymenolepididae</taxon>
        <taxon>Hymenolepis</taxon>
    </lineage>
</organism>
<keyword evidence="1" id="KW-0812">Transmembrane</keyword>
<keyword evidence="5" id="KW-1185">Reference proteome</keyword>
<protein>
    <submittedName>
        <fullName evidence="6">MARVEL domain-containing protein</fullName>
    </submittedName>
</protein>
<feature type="transmembrane region" description="Helical" evidence="1">
    <location>
        <begin position="16"/>
        <end position="37"/>
    </location>
</feature>